<keyword evidence="17" id="KW-0732">Signal</keyword>
<dbReference type="AlphaFoldDB" id="A0AAP0CFC2"/>
<keyword evidence="16" id="KW-0539">Nucleus</keyword>
<dbReference type="Pfam" id="PF02365">
    <property type="entry name" value="NAM"/>
    <property type="match status" value="1"/>
</dbReference>
<reference evidence="19 20" key="1">
    <citation type="submission" date="2024-04" db="EMBL/GenBank/DDBJ databases">
        <title>The reference genome of an endangered Asteraceae, Deinandra increscens subsp. villosa, native to the Central Coast of California.</title>
        <authorList>
            <person name="Guilliams M."/>
            <person name="Hasenstab-Lehman K."/>
            <person name="Meyer R."/>
            <person name="Mcevoy S."/>
        </authorList>
    </citation>
    <scope>NUCLEOTIDE SEQUENCE [LARGE SCALE GENOMIC DNA]</scope>
    <source>
        <tissue evidence="19">Leaf</tissue>
    </source>
</reference>
<evidence type="ECO:0000256" key="12">
    <source>
        <dbReference type="ARBA" id="ARBA00023125"/>
    </source>
</evidence>
<evidence type="ECO:0000256" key="15">
    <source>
        <dbReference type="ARBA" id="ARBA00023185"/>
    </source>
</evidence>
<gene>
    <name evidence="19" type="ORF">SSX86_029017</name>
</gene>
<dbReference type="Pfam" id="PF07732">
    <property type="entry name" value="Cu-oxidase_3"/>
    <property type="match status" value="1"/>
</dbReference>
<keyword evidence="5 17" id="KW-0052">Apoplast</keyword>
<evidence type="ECO:0000313" key="20">
    <source>
        <dbReference type="Proteomes" id="UP001408789"/>
    </source>
</evidence>
<dbReference type="InterPro" id="IPR008972">
    <property type="entry name" value="Cupredoxin"/>
</dbReference>
<dbReference type="SUPFAM" id="SSF49503">
    <property type="entry name" value="Cupredoxins"/>
    <property type="match status" value="3"/>
</dbReference>
<keyword evidence="6 17" id="KW-0964">Secreted</keyword>
<keyword evidence="14" id="KW-0325">Glycoprotein</keyword>
<evidence type="ECO:0000256" key="4">
    <source>
        <dbReference type="ARBA" id="ARBA00012297"/>
    </source>
</evidence>
<evidence type="ECO:0000256" key="9">
    <source>
        <dbReference type="ARBA" id="ARBA00023002"/>
    </source>
</evidence>
<dbReference type="GO" id="GO:0048046">
    <property type="term" value="C:apoplast"/>
    <property type="evidence" value="ECO:0007669"/>
    <property type="project" value="UniProtKB-SubCell"/>
</dbReference>
<dbReference type="InterPro" id="IPR034285">
    <property type="entry name" value="CuRO_2_LCC"/>
</dbReference>
<comment type="function">
    <text evidence="17">Lignin degradation and detoxification of lignin-derived products.</text>
</comment>
<name>A0AAP0CFC2_9ASTR</name>
<dbReference type="InterPro" id="IPR003441">
    <property type="entry name" value="NAC-dom"/>
</dbReference>
<dbReference type="Gene3D" id="2.60.40.420">
    <property type="entry name" value="Cupredoxins - blue copper proteins"/>
    <property type="match status" value="3"/>
</dbReference>
<evidence type="ECO:0000256" key="6">
    <source>
        <dbReference type="ARBA" id="ARBA00022525"/>
    </source>
</evidence>
<evidence type="ECO:0000256" key="7">
    <source>
        <dbReference type="ARBA" id="ARBA00022723"/>
    </source>
</evidence>
<keyword evidence="8 17" id="KW-0677">Repeat</keyword>
<feature type="signal peptide" evidence="17">
    <location>
        <begin position="1"/>
        <end position="25"/>
    </location>
</feature>
<dbReference type="InterPro" id="IPR034288">
    <property type="entry name" value="CuRO_1_LCC"/>
</dbReference>
<dbReference type="FunFam" id="2.170.150.80:FF:000009">
    <property type="entry name" value="NAC domain-containing protein 8"/>
    <property type="match status" value="1"/>
</dbReference>
<dbReference type="Proteomes" id="UP001408789">
    <property type="component" value="Unassembled WGS sequence"/>
</dbReference>
<dbReference type="InterPro" id="IPR001117">
    <property type="entry name" value="Cu-oxidase_2nd"/>
</dbReference>
<dbReference type="EMBL" id="JBCNJP010000027">
    <property type="protein sequence ID" value="KAK9052388.1"/>
    <property type="molecule type" value="Genomic_DNA"/>
</dbReference>
<evidence type="ECO:0000256" key="8">
    <source>
        <dbReference type="ARBA" id="ARBA00022737"/>
    </source>
</evidence>
<keyword evidence="7 17" id="KW-0479">Metal-binding</keyword>
<evidence type="ECO:0000256" key="14">
    <source>
        <dbReference type="ARBA" id="ARBA00023180"/>
    </source>
</evidence>
<evidence type="ECO:0000256" key="1">
    <source>
        <dbReference type="ARBA" id="ARBA00000349"/>
    </source>
</evidence>
<evidence type="ECO:0000256" key="11">
    <source>
        <dbReference type="ARBA" id="ARBA00023015"/>
    </source>
</evidence>
<sequence>MGANSIFAVGFVLAFFSLSLSTASAGIVETSFHVKNLTVNRLCKNQVITAVNGSLPGPRLRVKEGDTVIVHVFNKSPYNLTVHWHGVFQRLSQWADGPEFVTQCPIRPGGNYTYRFNLTGQVGTLWWHAHSQWLRATVYGAIVIRPRKGQKYPFVKPYREDTIILGEWWNANPIDVETAGLATGAAPVNSDAYTINGWPGDKINSCRPSKIYRLDVVAGKTYLLRIINAALNAQFFFKIANHNLTVVGVDATYTNPFQTDVVVIGPGQTTDVLLTANQSPGLYYMAAHPYISAAGTLFNGNTTTAILAYQNATQTPIMPVLPAFNDTPTAFTFSSNLTSLITSPFWLPVPKTVDEDMLVTVGLGLSACGGSNSNQTCGGLFGQRMSASMNNHSFVPPRSISLLEAFFRNVSGVYTTDFPDQPPMVFDYTNANNSFNRGLLMTPKLTSVKKLKFNSTVQVVFQNTALIGVENHPMHLHGFNFYVLAQGFGNYNPANDSKNFNLVNPHKRNTIGVPVGGWAVIRFRADNPGVWFTHCHLDVHLSWGFATAFLVENGGTPESTLPPPPADFPQSWFVDGRTLAKRIKTSGLPSPHDQVKDYTGANWECPQCSCSLDIFNKESSEWPGLPSGMKFDPTDVELLDHLAAKCGAANEKPHEYIDVFIPTIDVEQGICYKHPENLPGARRDGNSFHFFYQTTNAYAKGQRKRRKICNRSSLKEDVRWHKTGKTKAIFKNGAQIGWKKILVLYGTVVGGSKPCKMNWVMHQYHLGANEDEQEGEYVVSKIFYQAQKQQSEDSANIGVVDEVLDPKTPMIDASDPLRPGKTPLYEDVTCDYVIESPAQEPECFEEKYLPPLCTDELKDDLNVPACRDDSKAIDLDVFYNSFSGQDNMVARYSLCGSSFYTDDAAGAAKDISLGTTYLENLELGGTPYGNLAELYFPCEDGFSGRLDWL</sequence>
<comment type="similarity">
    <text evidence="3 17">Belongs to the multicopper oxidase family.</text>
</comment>
<dbReference type="InterPro" id="IPR036093">
    <property type="entry name" value="NAC_dom_sf"/>
</dbReference>
<evidence type="ECO:0000256" key="13">
    <source>
        <dbReference type="ARBA" id="ARBA00023163"/>
    </source>
</evidence>
<feature type="chain" id="PRO_5042668190" description="Laccase" evidence="17">
    <location>
        <begin position="26"/>
        <end position="949"/>
    </location>
</feature>
<feature type="domain" description="NAC" evidence="18">
    <location>
        <begin position="625"/>
        <end position="785"/>
    </location>
</feature>
<protein>
    <recommendedName>
        <fullName evidence="4 17">Laccase</fullName>
        <ecNumber evidence="4 17">1.10.3.2</ecNumber>
    </recommendedName>
    <alternativeName>
        <fullName evidence="17">Benzenediol:oxygen oxidoreductase</fullName>
    </alternativeName>
    <alternativeName>
        <fullName evidence="17">Diphenol oxidase</fullName>
    </alternativeName>
    <alternativeName>
        <fullName evidence="17">Urishiol oxidase</fullName>
    </alternativeName>
</protein>
<dbReference type="GO" id="GO:0006355">
    <property type="term" value="P:regulation of DNA-templated transcription"/>
    <property type="evidence" value="ECO:0007669"/>
    <property type="project" value="InterPro"/>
</dbReference>
<dbReference type="InterPro" id="IPR011707">
    <property type="entry name" value="Cu-oxidase-like_N"/>
</dbReference>
<keyword evidence="20" id="KW-1185">Reference proteome</keyword>
<dbReference type="CDD" id="cd13849">
    <property type="entry name" value="CuRO_1_LCC_plant"/>
    <property type="match status" value="1"/>
</dbReference>
<dbReference type="Pfam" id="PF00394">
    <property type="entry name" value="Cu-oxidase"/>
    <property type="match status" value="1"/>
</dbReference>
<dbReference type="InterPro" id="IPR045087">
    <property type="entry name" value="Cu-oxidase_fam"/>
</dbReference>
<evidence type="ECO:0000256" key="16">
    <source>
        <dbReference type="ARBA" id="ARBA00023242"/>
    </source>
</evidence>
<evidence type="ECO:0000256" key="17">
    <source>
        <dbReference type="RuleBase" id="RU361119"/>
    </source>
</evidence>
<dbReference type="NCBIfam" id="TIGR03389">
    <property type="entry name" value="laccase"/>
    <property type="match status" value="1"/>
</dbReference>
<dbReference type="GO" id="GO:0003677">
    <property type="term" value="F:DNA binding"/>
    <property type="evidence" value="ECO:0007669"/>
    <property type="project" value="UniProtKB-KW"/>
</dbReference>
<dbReference type="GO" id="GO:0046274">
    <property type="term" value="P:lignin catabolic process"/>
    <property type="evidence" value="ECO:0007669"/>
    <property type="project" value="UniProtKB-KW"/>
</dbReference>
<dbReference type="SUPFAM" id="SSF101941">
    <property type="entry name" value="NAC domain"/>
    <property type="match status" value="1"/>
</dbReference>
<accession>A0AAP0CFC2</accession>
<dbReference type="CDD" id="cd13897">
    <property type="entry name" value="CuRO_3_LCC_plant"/>
    <property type="match status" value="1"/>
</dbReference>
<dbReference type="PROSITE" id="PS51005">
    <property type="entry name" value="NAC"/>
    <property type="match status" value="1"/>
</dbReference>
<comment type="subcellular location">
    <subcellularLocation>
        <location evidence="2 17">Secreted</location>
        <location evidence="2 17">Extracellular space</location>
        <location evidence="2 17">Apoplast</location>
    </subcellularLocation>
</comment>
<evidence type="ECO:0000256" key="10">
    <source>
        <dbReference type="ARBA" id="ARBA00023008"/>
    </source>
</evidence>
<comment type="caution">
    <text evidence="19">The sequence shown here is derived from an EMBL/GenBank/DDBJ whole genome shotgun (WGS) entry which is preliminary data.</text>
</comment>
<dbReference type="Pfam" id="PF07731">
    <property type="entry name" value="Cu-oxidase_2"/>
    <property type="match status" value="1"/>
</dbReference>
<dbReference type="PANTHER" id="PTHR11709:SF9">
    <property type="entry name" value="LACCASE-7"/>
    <property type="match status" value="1"/>
</dbReference>
<organism evidence="19 20">
    <name type="scientific">Deinandra increscens subsp. villosa</name>
    <dbReference type="NCBI Taxonomy" id="3103831"/>
    <lineage>
        <taxon>Eukaryota</taxon>
        <taxon>Viridiplantae</taxon>
        <taxon>Streptophyta</taxon>
        <taxon>Embryophyta</taxon>
        <taxon>Tracheophyta</taxon>
        <taxon>Spermatophyta</taxon>
        <taxon>Magnoliopsida</taxon>
        <taxon>eudicotyledons</taxon>
        <taxon>Gunneridae</taxon>
        <taxon>Pentapetalae</taxon>
        <taxon>asterids</taxon>
        <taxon>campanulids</taxon>
        <taxon>Asterales</taxon>
        <taxon>Asteraceae</taxon>
        <taxon>Asteroideae</taxon>
        <taxon>Heliantheae alliance</taxon>
        <taxon>Madieae</taxon>
        <taxon>Madiinae</taxon>
        <taxon>Deinandra</taxon>
    </lineage>
</organism>
<dbReference type="InterPro" id="IPR011706">
    <property type="entry name" value="Cu-oxidase_C"/>
</dbReference>
<dbReference type="GO" id="GO:0052716">
    <property type="term" value="F:hydroquinone:oxygen oxidoreductase activity"/>
    <property type="evidence" value="ECO:0007669"/>
    <property type="project" value="UniProtKB-EC"/>
</dbReference>
<keyword evidence="9 17" id="KW-0560">Oxidoreductase</keyword>
<dbReference type="EC" id="1.10.3.2" evidence="4 17"/>
<evidence type="ECO:0000313" key="19">
    <source>
        <dbReference type="EMBL" id="KAK9052388.1"/>
    </source>
</evidence>
<dbReference type="InterPro" id="IPR034289">
    <property type="entry name" value="CuRO_3_LCC"/>
</dbReference>
<dbReference type="Gene3D" id="2.170.150.80">
    <property type="entry name" value="NAC domain"/>
    <property type="match status" value="1"/>
</dbReference>
<evidence type="ECO:0000256" key="5">
    <source>
        <dbReference type="ARBA" id="ARBA00022523"/>
    </source>
</evidence>
<comment type="cofactor">
    <cofactor evidence="17">
        <name>Cu cation</name>
        <dbReference type="ChEBI" id="CHEBI:23378"/>
    </cofactor>
    <text evidence="17">Binds 4 Cu cations per monomer.</text>
</comment>
<keyword evidence="13" id="KW-0804">Transcription</keyword>
<keyword evidence="11" id="KW-0805">Transcription regulation</keyword>
<evidence type="ECO:0000256" key="2">
    <source>
        <dbReference type="ARBA" id="ARBA00004271"/>
    </source>
</evidence>
<dbReference type="InterPro" id="IPR017761">
    <property type="entry name" value="Laccase"/>
</dbReference>
<evidence type="ECO:0000256" key="3">
    <source>
        <dbReference type="ARBA" id="ARBA00010609"/>
    </source>
</evidence>
<proteinExistence type="inferred from homology"/>
<dbReference type="PANTHER" id="PTHR11709">
    <property type="entry name" value="MULTI-COPPER OXIDASE"/>
    <property type="match status" value="1"/>
</dbReference>
<keyword evidence="15 17" id="KW-0439">Lignin degradation</keyword>
<evidence type="ECO:0000259" key="18">
    <source>
        <dbReference type="PROSITE" id="PS51005"/>
    </source>
</evidence>
<keyword evidence="12" id="KW-0238">DNA-binding</keyword>
<dbReference type="GO" id="GO:0005507">
    <property type="term" value="F:copper ion binding"/>
    <property type="evidence" value="ECO:0007669"/>
    <property type="project" value="InterPro"/>
</dbReference>
<keyword evidence="10 17" id="KW-0186">Copper</keyword>
<comment type="catalytic activity">
    <reaction evidence="1 17">
        <text>4 hydroquinone + O2 = 4 benzosemiquinone + 2 H2O</text>
        <dbReference type="Rhea" id="RHEA:11276"/>
        <dbReference type="ChEBI" id="CHEBI:15377"/>
        <dbReference type="ChEBI" id="CHEBI:15379"/>
        <dbReference type="ChEBI" id="CHEBI:17594"/>
        <dbReference type="ChEBI" id="CHEBI:17977"/>
        <dbReference type="EC" id="1.10.3.2"/>
    </reaction>
</comment>
<dbReference type="CDD" id="cd13875">
    <property type="entry name" value="CuRO_2_LCC_plant"/>
    <property type="match status" value="1"/>
</dbReference>